<dbReference type="Gramene" id="KZN09333">
    <property type="protein sequence ID" value="KZN09333"/>
    <property type="gene ID" value="DCAR_001989"/>
</dbReference>
<feature type="compositionally biased region" description="Polar residues" evidence="11">
    <location>
        <begin position="136"/>
        <end position="159"/>
    </location>
</feature>
<dbReference type="OrthoDB" id="1938537at2759"/>
<dbReference type="STRING" id="79200.A0A162B2W7"/>
<feature type="region of interest" description="Disordered" evidence="11">
    <location>
        <begin position="136"/>
        <end position="160"/>
    </location>
</feature>
<comment type="caution">
    <text evidence="15">The sequence shown here is derived from an EMBL/GenBank/DDBJ whole genome shotgun (WGS) entry which is preliminary data.</text>
</comment>
<keyword evidence="6 13" id="KW-0732">Signal</keyword>
<dbReference type="PANTHER" id="PTHR33044">
    <property type="entry name" value="BIFUNCTIONAL INHIBITOR/LIPID-TRANSFER PROTEIN/SEED STORAGE 2S ALBUMIN SUPERFAMILY PROTEIN-RELATED"/>
    <property type="match status" value="1"/>
</dbReference>
<dbReference type="SUPFAM" id="SSF47699">
    <property type="entry name" value="Bifunctional inhibitor/lipid-transfer protein/seed storage 2S albumin"/>
    <property type="match status" value="1"/>
</dbReference>
<dbReference type="Pfam" id="PF14368">
    <property type="entry name" value="LTP_2"/>
    <property type="match status" value="1"/>
</dbReference>
<keyword evidence="7" id="KW-0446">Lipid-binding</keyword>
<feature type="chain" id="PRO_5007831614" description="Bifunctional inhibitor/plant lipid transfer protein/seed storage helical domain-containing protein" evidence="13">
    <location>
        <begin position="28"/>
        <end position="191"/>
    </location>
</feature>
<evidence type="ECO:0000313" key="15">
    <source>
        <dbReference type="EMBL" id="KZN09333.1"/>
    </source>
</evidence>
<evidence type="ECO:0000256" key="9">
    <source>
        <dbReference type="ARBA" id="ARBA00023180"/>
    </source>
</evidence>
<accession>A0A162B2W7</accession>
<dbReference type="GO" id="GO:0005886">
    <property type="term" value="C:plasma membrane"/>
    <property type="evidence" value="ECO:0007669"/>
    <property type="project" value="UniProtKB-SubCell"/>
</dbReference>
<evidence type="ECO:0000256" key="13">
    <source>
        <dbReference type="SAM" id="SignalP"/>
    </source>
</evidence>
<dbReference type="Gene3D" id="1.10.110.10">
    <property type="entry name" value="Plant lipid-transfer and hydrophobic proteins"/>
    <property type="match status" value="1"/>
</dbReference>
<keyword evidence="10" id="KW-0449">Lipoprotein</keyword>
<dbReference type="GO" id="GO:0008289">
    <property type="term" value="F:lipid binding"/>
    <property type="evidence" value="ECO:0007669"/>
    <property type="project" value="UniProtKB-KW"/>
</dbReference>
<evidence type="ECO:0000256" key="6">
    <source>
        <dbReference type="ARBA" id="ARBA00022729"/>
    </source>
</evidence>
<evidence type="ECO:0000256" key="3">
    <source>
        <dbReference type="ARBA" id="ARBA00022448"/>
    </source>
</evidence>
<keyword evidence="5" id="KW-0336">GPI-anchor</keyword>
<comment type="similarity">
    <text evidence="2">Belongs to the plant LTP family.</text>
</comment>
<sequence>MASNSDMSVATILAVLVVMNFAGLGAADMEKDRNQCGSQLEALLPCLAYAQGQQKSPPLDCCTGLKQVLQKSKVCLCVLIKDRNSLGPGLELNATLALGLPTRCNAPSEVDQCPSLLQLKPGSPDAKIFEDFAKNNNGSISTPTGKENGTSDGSGSSAIKSDGGMERKWLGIEMALGLVLSVFLLISPFSV</sequence>
<comment type="subcellular location">
    <subcellularLocation>
        <location evidence="1">Cell membrane</location>
        <topology evidence="1">Lipid-anchor</topology>
        <topology evidence="1">GPI-anchor</topology>
    </subcellularLocation>
</comment>
<gene>
    <name evidence="15" type="ORF">DCAR_001989</name>
</gene>
<keyword evidence="3" id="KW-0813">Transport</keyword>
<dbReference type="InterPro" id="IPR000528">
    <property type="entry name" value="Plant_nsLTP"/>
</dbReference>
<proteinExistence type="inferred from homology"/>
<evidence type="ECO:0000256" key="5">
    <source>
        <dbReference type="ARBA" id="ARBA00022622"/>
    </source>
</evidence>
<dbReference type="KEGG" id="dcr:108196309"/>
<evidence type="ECO:0000256" key="10">
    <source>
        <dbReference type="ARBA" id="ARBA00023288"/>
    </source>
</evidence>
<keyword evidence="12" id="KW-0472">Membrane</keyword>
<feature type="signal peptide" evidence="13">
    <location>
        <begin position="1"/>
        <end position="27"/>
    </location>
</feature>
<keyword evidence="9" id="KW-0325">Glycoprotein</keyword>
<evidence type="ECO:0000259" key="14">
    <source>
        <dbReference type="SMART" id="SM00499"/>
    </source>
</evidence>
<evidence type="ECO:0000256" key="4">
    <source>
        <dbReference type="ARBA" id="ARBA00022475"/>
    </source>
</evidence>
<evidence type="ECO:0000256" key="11">
    <source>
        <dbReference type="SAM" id="MobiDB-lite"/>
    </source>
</evidence>
<evidence type="ECO:0000256" key="12">
    <source>
        <dbReference type="SAM" id="Phobius"/>
    </source>
</evidence>
<dbReference type="SMART" id="SM00499">
    <property type="entry name" value="AAI"/>
    <property type="match status" value="1"/>
</dbReference>
<dbReference type="GO" id="GO:0098552">
    <property type="term" value="C:side of membrane"/>
    <property type="evidence" value="ECO:0007669"/>
    <property type="project" value="UniProtKB-KW"/>
</dbReference>
<organism evidence="15">
    <name type="scientific">Daucus carota subsp. sativus</name>
    <name type="common">Carrot</name>
    <dbReference type="NCBI Taxonomy" id="79200"/>
    <lineage>
        <taxon>Eukaryota</taxon>
        <taxon>Viridiplantae</taxon>
        <taxon>Streptophyta</taxon>
        <taxon>Embryophyta</taxon>
        <taxon>Tracheophyta</taxon>
        <taxon>Spermatophyta</taxon>
        <taxon>Magnoliopsida</taxon>
        <taxon>eudicotyledons</taxon>
        <taxon>Gunneridae</taxon>
        <taxon>Pentapetalae</taxon>
        <taxon>asterids</taxon>
        <taxon>campanulids</taxon>
        <taxon>Apiales</taxon>
        <taxon>Apiaceae</taxon>
        <taxon>Apioideae</taxon>
        <taxon>Scandiceae</taxon>
        <taxon>Daucinae</taxon>
        <taxon>Daucus</taxon>
        <taxon>Daucus sect. Daucus</taxon>
    </lineage>
</organism>
<keyword evidence="12" id="KW-1133">Transmembrane helix</keyword>
<name>A0A162B2W7_DAUCS</name>
<evidence type="ECO:0000256" key="2">
    <source>
        <dbReference type="ARBA" id="ARBA00009748"/>
    </source>
</evidence>
<feature type="transmembrane region" description="Helical" evidence="12">
    <location>
        <begin position="169"/>
        <end position="189"/>
    </location>
</feature>
<feature type="domain" description="Bifunctional inhibitor/plant lipid transfer protein/seed storage helical" evidence="14">
    <location>
        <begin position="36"/>
        <end position="113"/>
    </location>
</feature>
<dbReference type="PRINTS" id="PR00382">
    <property type="entry name" value="LIPIDTRNSFER"/>
</dbReference>
<dbReference type="CDD" id="cd00010">
    <property type="entry name" value="AAI_LTSS"/>
    <property type="match status" value="1"/>
</dbReference>
<keyword evidence="8" id="KW-1015">Disulfide bond</keyword>
<evidence type="ECO:0000256" key="7">
    <source>
        <dbReference type="ARBA" id="ARBA00023121"/>
    </source>
</evidence>
<evidence type="ECO:0000256" key="1">
    <source>
        <dbReference type="ARBA" id="ARBA00004609"/>
    </source>
</evidence>
<dbReference type="EMBL" id="LNRQ01000001">
    <property type="protein sequence ID" value="KZN09333.1"/>
    <property type="molecule type" value="Genomic_DNA"/>
</dbReference>
<dbReference type="InterPro" id="IPR016140">
    <property type="entry name" value="Bifunc_inhib/LTP/seed_store"/>
</dbReference>
<keyword evidence="4" id="KW-1003">Cell membrane</keyword>
<reference evidence="15" key="1">
    <citation type="journal article" date="2016" name="Nat. Genet.">
        <title>A high-quality carrot genome assembly provides new insights into carotenoid accumulation and asterid genome evolution.</title>
        <authorList>
            <person name="Iorizzo M."/>
            <person name="Ellison S."/>
            <person name="Senalik D."/>
            <person name="Zeng P."/>
            <person name="Satapoomin P."/>
            <person name="Huang J."/>
            <person name="Bowman M."/>
            <person name="Iovene M."/>
            <person name="Sanseverino W."/>
            <person name="Cavagnaro P."/>
            <person name="Yildiz M."/>
            <person name="Macko-Podgorni A."/>
            <person name="Moranska E."/>
            <person name="Grzebelus E."/>
            <person name="Grzebelus D."/>
            <person name="Ashrafi H."/>
            <person name="Zheng Z."/>
            <person name="Cheng S."/>
            <person name="Spooner D."/>
            <person name="Van Deynze A."/>
            <person name="Simon P."/>
        </authorList>
    </citation>
    <scope>NUCLEOTIDE SEQUENCE [LARGE SCALE GENOMIC DNA]</scope>
    <source>
        <tissue evidence="15">Leaf</tissue>
    </source>
</reference>
<protein>
    <recommendedName>
        <fullName evidence="14">Bifunctional inhibitor/plant lipid transfer protein/seed storage helical domain-containing protein</fullName>
    </recommendedName>
</protein>
<dbReference type="OMA" id="VNITECI"/>
<dbReference type="InterPro" id="IPR036312">
    <property type="entry name" value="Bifun_inhib/LTP/seed_sf"/>
</dbReference>
<dbReference type="AlphaFoldDB" id="A0A162B2W7"/>
<dbReference type="InterPro" id="IPR043325">
    <property type="entry name" value="LTSS"/>
</dbReference>
<keyword evidence="12" id="KW-0812">Transmembrane</keyword>
<dbReference type="GO" id="GO:0006869">
    <property type="term" value="P:lipid transport"/>
    <property type="evidence" value="ECO:0007669"/>
    <property type="project" value="InterPro"/>
</dbReference>
<evidence type="ECO:0000256" key="8">
    <source>
        <dbReference type="ARBA" id="ARBA00023157"/>
    </source>
</evidence>